<feature type="region of interest" description="Disordered" evidence="1">
    <location>
        <begin position="1"/>
        <end position="29"/>
    </location>
</feature>
<evidence type="ECO:0000256" key="1">
    <source>
        <dbReference type="SAM" id="MobiDB-lite"/>
    </source>
</evidence>
<dbReference type="InParanoid" id="A0A409Y0G1"/>
<dbReference type="Proteomes" id="UP000284706">
    <property type="component" value="Unassembled WGS sequence"/>
</dbReference>
<dbReference type="EMBL" id="NHYE01001369">
    <property type="protein sequence ID" value="PPQ96461.1"/>
    <property type="molecule type" value="Genomic_DNA"/>
</dbReference>
<evidence type="ECO:0000313" key="3">
    <source>
        <dbReference type="Proteomes" id="UP000284706"/>
    </source>
</evidence>
<dbReference type="AlphaFoldDB" id="A0A409Y0G1"/>
<reference evidence="2 3" key="1">
    <citation type="journal article" date="2018" name="Evol. Lett.">
        <title>Horizontal gene cluster transfer increased hallucinogenic mushroom diversity.</title>
        <authorList>
            <person name="Reynolds H.T."/>
            <person name="Vijayakumar V."/>
            <person name="Gluck-Thaler E."/>
            <person name="Korotkin H.B."/>
            <person name="Matheny P.B."/>
            <person name="Slot J.C."/>
        </authorList>
    </citation>
    <scope>NUCLEOTIDE SEQUENCE [LARGE SCALE GENOMIC DNA]</scope>
    <source>
        <strain evidence="2 3">SRW20</strain>
    </source>
</reference>
<accession>A0A409Y0G1</accession>
<evidence type="ECO:0000313" key="2">
    <source>
        <dbReference type="EMBL" id="PPQ96461.1"/>
    </source>
</evidence>
<sequence>MSSVETARPAPPGFASPSSESRATSSCPEEGCGTIRNVVIRPSAVLKLTYLRTRGVAEDSYEEGLVRQHRASLRRAEAEEAFARKCVEEIRAFGLADRGELGSRTPNFVVSIAAIMARSVEEVFVAEKDLVDAQIEECISRLHVLRRLQEEVQGCVATAKSQVASVQLALRGSGATDGDIEQNARSTTEARSLSDPL</sequence>
<protein>
    <submittedName>
        <fullName evidence="2">Uncharacterized protein</fullName>
    </submittedName>
</protein>
<feature type="region of interest" description="Disordered" evidence="1">
    <location>
        <begin position="176"/>
        <end position="197"/>
    </location>
</feature>
<comment type="caution">
    <text evidence="2">The sequence shown here is derived from an EMBL/GenBank/DDBJ whole genome shotgun (WGS) entry which is preliminary data.</text>
</comment>
<feature type="compositionally biased region" description="Low complexity" evidence="1">
    <location>
        <begin position="16"/>
        <end position="26"/>
    </location>
</feature>
<name>A0A409Y0G1_9AGAR</name>
<proteinExistence type="predicted"/>
<keyword evidence="3" id="KW-1185">Reference proteome</keyword>
<gene>
    <name evidence="2" type="ORF">CVT26_010515</name>
</gene>
<organism evidence="2 3">
    <name type="scientific">Gymnopilus dilepis</name>
    <dbReference type="NCBI Taxonomy" id="231916"/>
    <lineage>
        <taxon>Eukaryota</taxon>
        <taxon>Fungi</taxon>
        <taxon>Dikarya</taxon>
        <taxon>Basidiomycota</taxon>
        <taxon>Agaricomycotina</taxon>
        <taxon>Agaricomycetes</taxon>
        <taxon>Agaricomycetidae</taxon>
        <taxon>Agaricales</taxon>
        <taxon>Agaricineae</taxon>
        <taxon>Hymenogastraceae</taxon>
        <taxon>Gymnopilus</taxon>
    </lineage>
</organism>